<dbReference type="EC" id="6.1.1.6" evidence="13"/>
<dbReference type="NCBIfam" id="NF001756">
    <property type="entry name" value="PRK00484.1"/>
    <property type="match status" value="1"/>
</dbReference>
<dbReference type="GO" id="GO:0005524">
    <property type="term" value="F:ATP binding"/>
    <property type="evidence" value="ECO:0007669"/>
    <property type="project" value="UniProtKB-UniRule"/>
</dbReference>
<evidence type="ECO:0000256" key="10">
    <source>
        <dbReference type="ARBA" id="ARBA00022917"/>
    </source>
</evidence>
<evidence type="ECO:0000256" key="6">
    <source>
        <dbReference type="ARBA" id="ARBA00022723"/>
    </source>
</evidence>
<dbReference type="Pfam" id="PF01336">
    <property type="entry name" value="tRNA_anti-codon"/>
    <property type="match status" value="1"/>
</dbReference>
<evidence type="ECO:0000256" key="9">
    <source>
        <dbReference type="ARBA" id="ARBA00022842"/>
    </source>
</evidence>
<dbReference type="FunFam" id="3.30.930.10:FF:000001">
    <property type="entry name" value="Lysine--tRNA ligase"/>
    <property type="match status" value="1"/>
</dbReference>
<dbReference type="InterPro" id="IPR004364">
    <property type="entry name" value="Aa-tRNA-synt_II"/>
</dbReference>
<dbReference type="InterPro" id="IPR018149">
    <property type="entry name" value="Lys-tRNA-synth_II_C"/>
</dbReference>
<evidence type="ECO:0000256" key="2">
    <source>
        <dbReference type="ARBA" id="ARBA00008226"/>
    </source>
</evidence>
<evidence type="ECO:0000313" key="16">
    <source>
        <dbReference type="EMBL" id="HIU36783.1"/>
    </source>
</evidence>
<name>A0A9D1IGV1_9BURK</name>
<dbReference type="Gene3D" id="2.40.50.140">
    <property type="entry name" value="Nucleic acid-binding proteins"/>
    <property type="match status" value="1"/>
</dbReference>
<keyword evidence="9 13" id="KW-0460">Magnesium</keyword>
<evidence type="ECO:0000256" key="11">
    <source>
        <dbReference type="ARBA" id="ARBA00023146"/>
    </source>
</evidence>
<accession>A0A9D1IGV1</accession>
<dbReference type="InterPro" id="IPR006195">
    <property type="entry name" value="aa-tRNA-synth_II"/>
</dbReference>
<dbReference type="GO" id="GO:0042803">
    <property type="term" value="F:protein homodimerization activity"/>
    <property type="evidence" value="ECO:0007669"/>
    <property type="project" value="UniProtKB-ARBA"/>
</dbReference>
<dbReference type="PANTHER" id="PTHR42918:SF15">
    <property type="entry name" value="LYSINE--TRNA LIGASE, CHLOROPLASTIC_MITOCHONDRIAL"/>
    <property type="match status" value="1"/>
</dbReference>
<evidence type="ECO:0000256" key="14">
    <source>
        <dbReference type="RuleBase" id="RU000336"/>
    </source>
</evidence>
<dbReference type="EMBL" id="DVMY01000017">
    <property type="protein sequence ID" value="HIU36783.1"/>
    <property type="molecule type" value="Genomic_DNA"/>
</dbReference>
<dbReference type="InterPro" id="IPR002313">
    <property type="entry name" value="Lys-tRNA-ligase_II"/>
</dbReference>
<keyword evidence="7 13" id="KW-0547">Nucleotide-binding</keyword>
<feature type="binding site" evidence="13">
    <location>
        <position position="424"/>
    </location>
    <ligand>
        <name>Mg(2+)</name>
        <dbReference type="ChEBI" id="CHEBI:18420"/>
        <label>2</label>
    </ligand>
</feature>
<comment type="cofactor">
    <cofactor evidence="13 14">
        <name>Mg(2+)</name>
        <dbReference type="ChEBI" id="CHEBI:18420"/>
    </cofactor>
    <text evidence="13 14">Binds 3 Mg(2+) ions per subunit.</text>
</comment>
<proteinExistence type="inferred from homology"/>
<evidence type="ECO:0000256" key="12">
    <source>
        <dbReference type="ARBA" id="ARBA00048573"/>
    </source>
</evidence>
<reference evidence="16" key="2">
    <citation type="journal article" date="2021" name="PeerJ">
        <title>Extensive microbial diversity within the chicken gut microbiome revealed by metagenomics and culture.</title>
        <authorList>
            <person name="Gilroy R."/>
            <person name="Ravi A."/>
            <person name="Getino M."/>
            <person name="Pursley I."/>
            <person name="Horton D.L."/>
            <person name="Alikhan N.F."/>
            <person name="Baker D."/>
            <person name="Gharbi K."/>
            <person name="Hall N."/>
            <person name="Watson M."/>
            <person name="Adriaenssens E.M."/>
            <person name="Foster-Nyarko E."/>
            <person name="Jarju S."/>
            <person name="Secka A."/>
            <person name="Antonio M."/>
            <person name="Oren A."/>
            <person name="Chaudhuri R.R."/>
            <person name="La Ragione R."/>
            <person name="Hildebrand F."/>
            <person name="Pallen M.J."/>
        </authorList>
    </citation>
    <scope>NUCLEOTIDE SEQUENCE</scope>
    <source>
        <strain evidence="16">7463</strain>
    </source>
</reference>
<feature type="binding site" evidence="13">
    <location>
        <position position="417"/>
    </location>
    <ligand>
        <name>Mg(2+)</name>
        <dbReference type="ChEBI" id="CHEBI:18420"/>
        <label>1</label>
    </ligand>
</feature>
<keyword evidence="8 13" id="KW-0067">ATP-binding</keyword>
<evidence type="ECO:0000256" key="8">
    <source>
        <dbReference type="ARBA" id="ARBA00022840"/>
    </source>
</evidence>
<comment type="caution">
    <text evidence="16">The sequence shown here is derived from an EMBL/GenBank/DDBJ whole genome shotgun (WGS) entry which is preliminary data.</text>
</comment>
<feature type="binding site" evidence="13">
    <location>
        <position position="424"/>
    </location>
    <ligand>
        <name>Mg(2+)</name>
        <dbReference type="ChEBI" id="CHEBI:18420"/>
        <label>1</label>
    </ligand>
</feature>
<comment type="subunit">
    <text evidence="3 13">Homodimer.</text>
</comment>
<evidence type="ECO:0000256" key="7">
    <source>
        <dbReference type="ARBA" id="ARBA00022741"/>
    </source>
</evidence>
<dbReference type="CDD" id="cd04322">
    <property type="entry name" value="LysRS_N"/>
    <property type="match status" value="1"/>
</dbReference>
<dbReference type="GO" id="GO:0000049">
    <property type="term" value="F:tRNA binding"/>
    <property type="evidence" value="ECO:0007669"/>
    <property type="project" value="TreeGrafter"/>
</dbReference>
<evidence type="ECO:0000256" key="13">
    <source>
        <dbReference type="HAMAP-Rule" id="MF_00252"/>
    </source>
</evidence>
<evidence type="ECO:0000256" key="4">
    <source>
        <dbReference type="ARBA" id="ARBA00022490"/>
    </source>
</evidence>
<dbReference type="CDD" id="cd00775">
    <property type="entry name" value="LysRS_core"/>
    <property type="match status" value="1"/>
</dbReference>
<keyword evidence="5 13" id="KW-0436">Ligase</keyword>
<dbReference type="InterPro" id="IPR044136">
    <property type="entry name" value="Lys-tRNA-ligase_II_N"/>
</dbReference>
<evidence type="ECO:0000256" key="5">
    <source>
        <dbReference type="ARBA" id="ARBA00022598"/>
    </source>
</evidence>
<dbReference type="Pfam" id="PF00152">
    <property type="entry name" value="tRNA-synt_2"/>
    <property type="match status" value="1"/>
</dbReference>
<dbReference type="PANTHER" id="PTHR42918">
    <property type="entry name" value="LYSYL-TRNA SYNTHETASE"/>
    <property type="match status" value="1"/>
</dbReference>
<dbReference type="NCBIfam" id="TIGR00499">
    <property type="entry name" value="lysS_bact"/>
    <property type="match status" value="1"/>
</dbReference>
<dbReference type="GO" id="GO:0000287">
    <property type="term" value="F:magnesium ion binding"/>
    <property type="evidence" value="ECO:0007669"/>
    <property type="project" value="UniProtKB-UniRule"/>
</dbReference>
<evidence type="ECO:0000256" key="1">
    <source>
        <dbReference type="ARBA" id="ARBA00004496"/>
    </source>
</evidence>
<dbReference type="GO" id="GO:0005829">
    <property type="term" value="C:cytosol"/>
    <property type="evidence" value="ECO:0007669"/>
    <property type="project" value="TreeGrafter"/>
</dbReference>
<keyword evidence="4 13" id="KW-0963">Cytoplasm</keyword>
<dbReference type="PRINTS" id="PR00982">
    <property type="entry name" value="TRNASYNTHLYS"/>
</dbReference>
<comment type="similarity">
    <text evidence="2 13">Belongs to the class-II aminoacyl-tRNA synthetase family.</text>
</comment>
<comment type="catalytic activity">
    <reaction evidence="12 13 14">
        <text>tRNA(Lys) + L-lysine + ATP = L-lysyl-tRNA(Lys) + AMP + diphosphate</text>
        <dbReference type="Rhea" id="RHEA:20792"/>
        <dbReference type="Rhea" id="RHEA-COMP:9696"/>
        <dbReference type="Rhea" id="RHEA-COMP:9697"/>
        <dbReference type="ChEBI" id="CHEBI:30616"/>
        <dbReference type="ChEBI" id="CHEBI:32551"/>
        <dbReference type="ChEBI" id="CHEBI:33019"/>
        <dbReference type="ChEBI" id="CHEBI:78442"/>
        <dbReference type="ChEBI" id="CHEBI:78529"/>
        <dbReference type="ChEBI" id="CHEBI:456215"/>
        <dbReference type="EC" id="6.1.1.6"/>
    </reaction>
</comment>
<gene>
    <name evidence="13 16" type="primary">lysS</name>
    <name evidence="16" type="ORF">IAC56_00670</name>
</gene>
<dbReference type="InterPro" id="IPR045864">
    <property type="entry name" value="aa-tRNA-synth_II/BPL/LPL"/>
</dbReference>
<dbReference type="PROSITE" id="PS50862">
    <property type="entry name" value="AA_TRNA_LIGASE_II"/>
    <property type="match status" value="1"/>
</dbReference>
<dbReference type="SUPFAM" id="SSF55681">
    <property type="entry name" value="Class II aaRS and biotin synthetases"/>
    <property type="match status" value="1"/>
</dbReference>
<dbReference type="InterPro" id="IPR012340">
    <property type="entry name" value="NA-bd_OB-fold"/>
</dbReference>
<organism evidence="16 17">
    <name type="scientific">Candidatus Aphodousia faecigallinarum</name>
    <dbReference type="NCBI Taxonomy" id="2840677"/>
    <lineage>
        <taxon>Bacteria</taxon>
        <taxon>Pseudomonadati</taxon>
        <taxon>Pseudomonadota</taxon>
        <taxon>Betaproteobacteria</taxon>
        <taxon>Burkholderiales</taxon>
        <taxon>Sutterellaceae</taxon>
        <taxon>Sutterellaceae incertae sedis</taxon>
        <taxon>Candidatus Aphodousia</taxon>
    </lineage>
</organism>
<dbReference type="InterPro" id="IPR004365">
    <property type="entry name" value="NA-bd_OB_tRNA"/>
</dbReference>
<dbReference type="FunFam" id="2.40.50.140:FF:000024">
    <property type="entry name" value="Lysine--tRNA ligase"/>
    <property type="match status" value="1"/>
</dbReference>
<evidence type="ECO:0000313" key="17">
    <source>
        <dbReference type="Proteomes" id="UP000824083"/>
    </source>
</evidence>
<keyword evidence="10 13" id="KW-0648">Protein biosynthesis</keyword>
<dbReference type="HAMAP" id="MF_00252">
    <property type="entry name" value="Lys_tRNA_synth_class2"/>
    <property type="match status" value="1"/>
</dbReference>
<dbReference type="GO" id="GO:0004824">
    <property type="term" value="F:lysine-tRNA ligase activity"/>
    <property type="evidence" value="ECO:0007669"/>
    <property type="project" value="UniProtKB-UniRule"/>
</dbReference>
<reference evidence="16" key="1">
    <citation type="submission" date="2020-10" db="EMBL/GenBank/DDBJ databases">
        <authorList>
            <person name="Gilroy R."/>
        </authorList>
    </citation>
    <scope>NUCLEOTIDE SEQUENCE</scope>
    <source>
        <strain evidence="16">7463</strain>
    </source>
</reference>
<evidence type="ECO:0000256" key="3">
    <source>
        <dbReference type="ARBA" id="ARBA00011738"/>
    </source>
</evidence>
<dbReference type="SUPFAM" id="SSF50249">
    <property type="entry name" value="Nucleic acid-binding proteins"/>
    <property type="match status" value="1"/>
</dbReference>
<keyword evidence="11 13" id="KW-0030">Aminoacyl-tRNA synthetase</keyword>
<dbReference type="AlphaFoldDB" id="A0A9D1IGV1"/>
<comment type="subcellular location">
    <subcellularLocation>
        <location evidence="1 13">Cytoplasm</location>
    </subcellularLocation>
</comment>
<protein>
    <recommendedName>
        <fullName evidence="13">Lysine--tRNA ligase</fullName>
        <ecNumber evidence="13">6.1.1.6</ecNumber>
    </recommendedName>
    <alternativeName>
        <fullName evidence="13">Lysyl-tRNA synthetase</fullName>
        <shortName evidence="13">LysRS</shortName>
    </alternativeName>
</protein>
<keyword evidence="6 13" id="KW-0479">Metal-binding</keyword>
<dbReference type="Proteomes" id="UP000824083">
    <property type="component" value="Unassembled WGS sequence"/>
</dbReference>
<sequence length="509" mass="58084">MKMAENKVQEAAVAAEDENHIIAERRAKLAKWREGGHAYPNDFVRKDLFGDIRASFGEKSAEELEAEQHQVAVSGRMMLKRVMGKASFATLRDCTGTMQYFLSPSEVGEEAYEEFKAMDIGDIVAAEGTVFKTKRGELSVRVKKIRLMSKAIRPLAEKFRGLSDQEICYRQRYLDLIMNEDSRARFIKRSKIIATIRNYMLANRFMEVETPMLHPIPGGANAKPFITHHNALDMDMYLRIAPELYLKRLVVGGFERVFELNRNFRNEGLSIRHNPEFTMMEFYATYWTYKDQMDFTESILRHVAQEVNGSTMVHYQGHDIDLGKPFDRLTPRQAIQKYAPQYTDEKIDNEAFLRNELKRLGEPQPDYVGRGALEMALFEAVAESKLIDPTFIVDYPVEISPLARASDTNPELTERFELYIAGRETANGFSELNDPEDQAARFKAQADAKAHGDDEAMYYDADYIRALEFGLPPTGGCGIGIDRFVMLLTDAASIRDVLLFPHMRPESQG</sequence>
<dbReference type="Gene3D" id="3.30.930.10">
    <property type="entry name" value="Bira Bifunctional Protein, Domain 2"/>
    <property type="match status" value="1"/>
</dbReference>
<feature type="domain" description="Aminoacyl-transfer RNA synthetases class-II family profile" evidence="15">
    <location>
        <begin position="189"/>
        <end position="505"/>
    </location>
</feature>
<dbReference type="GO" id="GO:0006430">
    <property type="term" value="P:lysyl-tRNA aminoacylation"/>
    <property type="evidence" value="ECO:0007669"/>
    <property type="project" value="UniProtKB-UniRule"/>
</dbReference>
<evidence type="ECO:0000259" key="15">
    <source>
        <dbReference type="PROSITE" id="PS50862"/>
    </source>
</evidence>